<accession>A0A402A7R2</accession>
<evidence type="ECO:0000313" key="4">
    <source>
        <dbReference type="EMBL" id="GCE15204.1"/>
    </source>
</evidence>
<sequence>MRNILCCTLLVFSLLALHFLAFPFTHVYASSVCASGLKEVDSAAINDAETGRRMGTLTLCEAAGKDGAVSVEGVVRANHTDTEIGLTITEKRATVDNETCVDCKVLSGNLLQAPVHVPINVCGNTVNVIALLNPAFGNTCINK</sequence>
<name>A0A402A7R2_9CHLR</name>
<gene>
    <name evidence="4" type="ORF">KTT_50630</name>
</gene>
<dbReference type="InterPro" id="IPR005528">
    <property type="entry name" value="ChpA-H"/>
</dbReference>
<keyword evidence="2" id="KW-0732">Signal</keyword>
<dbReference type="Pfam" id="PF03777">
    <property type="entry name" value="ChpA-C"/>
    <property type="match status" value="1"/>
</dbReference>
<keyword evidence="5" id="KW-1185">Reference proteome</keyword>
<evidence type="ECO:0000256" key="2">
    <source>
        <dbReference type="SAM" id="SignalP"/>
    </source>
</evidence>
<protein>
    <recommendedName>
        <fullName evidence="3">Chaplin domain-containing protein</fullName>
    </recommendedName>
</protein>
<feature type="domain" description="Chaplin" evidence="3">
    <location>
        <begin position="102"/>
        <end position="142"/>
    </location>
</feature>
<dbReference type="AlphaFoldDB" id="A0A402A7R2"/>
<dbReference type="Proteomes" id="UP000287352">
    <property type="component" value="Unassembled WGS sequence"/>
</dbReference>
<evidence type="ECO:0000256" key="1">
    <source>
        <dbReference type="ARBA" id="ARBA00023087"/>
    </source>
</evidence>
<feature type="chain" id="PRO_5019262741" description="Chaplin domain-containing protein" evidence="2">
    <location>
        <begin position="30"/>
        <end position="143"/>
    </location>
</feature>
<feature type="signal peptide" evidence="2">
    <location>
        <begin position="1"/>
        <end position="29"/>
    </location>
</feature>
<comment type="caution">
    <text evidence="4">The sequence shown here is derived from an EMBL/GenBank/DDBJ whole genome shotgun (WGS) entry which is preliminary data.</text>
</comment>
<dbReference type="PROSITE" id="PS51884">
    <property type="entry name" value="CHAPLIN"/>
    <property type="match status" value="1"/>
</dbReference>
<evidence type="ECO:0000259" key="3">
    <source>
        <dbReference type="PROSITE" id="PS51884"/>
    </source>
</evidence>
<reference evidence="5" key="1">
    <citation type="submission" date="2018-12" db="EMBL/GenBank/DDBJ databases">
        <title>Tengunoibacter tsumagoiensis gen. nov., sp. nov., Dictyobacter kobayashii sp. nov., D. alpinus sp. nov., and D. joshuensis sp. nov. and description of Dictyobacteraceae fam. nov. within the order Ktedonobacterales isolated from Tengu-no-mugimeshi.</title>
        <authorList>
            <person name="Wang C.M."/>
            <person name="Zheng Y."/>
            <person name="Sakai Y."/>
            <person name="Toyoda A."/>
            <person name="Minakuchi Y."/>
            <person name="Abe K."/>
            <person name="Yokota A."/>
            <person name="Yabe S."/>
        </authorList>
    </citation>
    <scope>NUCLEOTIDE SEQUENCE [LARGE SCALE GENOMIC DNA]</scope>
    <source>
        <strain evidence="5">Uno3</strain>
    </source>
</reference>
<dbReference type="EMBL" id="BIFR01000002">
    <property type="protein sequence ID" value="GCE15204.1"/>
    <property type="molecule type" value="Genomic_DNA"/>
</dbReference>
<organism evidence="4 5">
    <name type="scientific">Tengunoibacter tsumagoiensis</name>
    <dbReference type="NCBI Taxonomy" id="2014871"/>
    <lineage>
        <taxon>Bacteria</taxon>
        <taxon>Bacillati</taxon>
        <taxon>Chloroflexota</taxon>
        <taxon>Ktedonobacteria</taxon>
        <taxon>Ktedonobacterales</taxon>
        <taxon>Dictyobacteraceae</taxon>
        <taxon>Tengunoibacter</taxon>
    </lineage>
</organism>
<keyword evidence="1" id="KW-0034">Amyloid</keyword>
<evidence type="ECO:0000313" key="5">
    <source>
        <dbReference type="Proteomes" id="UP000287352"/>
    </source>
</evidence>
<proteinExistence type="predicted"/>